<dbReference type="PROSITE" id="PS50011">
    <property type="entry name" value="PROTEIN_KINASE_DOM"/>
    <property type="match status" value="1"/>
</dbReference>
<dbReference type="InterPro" id="IPR000719">
    <property type="entry name" value="Prot_kinase_dom"/>
</dbReference>
<keyword evidence="4" id="KW-0723">Serine/threonine-protein kinase</keyword>
<dbReference type="GO" id="GO:0004674">
    <property type="term" value="F:protein serine/threonine kinase activity"/>
    <property type="evidence" value="ECO:0007669"/>
    <property type="project" value="UniProtKB-KW"/>
</dbReference>
<accession>A0A481Z304</accession>
<dbReference type="PANTHER" id="PTHR24055">
    <property type="entry name" value="MITOGEN-ACTIVATED PROTEIN KINASE"/>
    <property type="match status" value="1"/>
</dbReference>
<evidence type="ECO:0000256" key="2">
    <source>
        <dbReference type="ARBA" id="ARBA00022840"/>
    </source>
</evidence>
<dbReference type="InterPro" id="IPR050117">
    <property type="entry name" value="MAPK"/>
</dbReference>
<dbReference type="EMBL" id="MK500466">
    <property type="protein sequence ID" value="QBK90143.1"/>
    <property type="molecule type" value="Genomic_DNA"/>
</dbReference>
<dbReference type="Pfam" id="PF00069">
    <property type="entry name" value="Pkinase"/>
    <property type="match status" value="1"/>
</dbReference>
<keyword evidence="4" id="KW-0418">Kinase</keyword>
<dbReference type="GO" id="GO:0005524">
    <property type="term" value="F:ATP binding"/>
    <property type="evidence" value="ECO:0007669"/>
    <property type="project" value="UniProtKB-KW"/>
</dbReference>
<sequence length="673" mass="77843">MELIKDKKNEPNNNNISKEIQHRIPIWYPRTLNFKLQSGKGSYGNVCIASIDNTDSIFAIKRNYMGKKTSFIGSINELDILIRLKGCPFIVDLISITFDSPLKTEYMINDNQNYRVDDLHFIFECGAYDGRTLIYGGIPSYTYLKLAMCQVLLAIEYIHSKGIIHRDIKPDNLLWFRNGTNRMVKLCDFGLSKYYSKQDTNNINAVTAWYRAPEIIYGNNKYTDKIDMWSIGCVFFEMIARRALMDSSNGMSTLLDQSNYSLAMRILSISPETITSQLIDKLYGNEKIKFNISMFKNNKKTWDNIINLSPANIQRFNSDGYGEYKLFIDLLGKCCKIDPVCRISSTDALNHPFFNSFRSYITQIHSAIPISINDTDDLDIKTIKPSIINTIERKWVMDLILNIHYKSKDYVLYRSRMMFNIIDMMDRYLSYLHDNNIYNTSIPPEGIIYIEHDGTKCQKGPYHTKYDIELKTIGCYYVNLKLNNAMNEINEYNDYVTPQFKTPEAIKSISEFEKIMITTILNYHIYRPTLYETADAYNISLSEDNLIELVNFYNSTLIDSNKSLYDNFKIFKDTCKSTIKYFGSTPNIIIENIQINPSIQPTIKINPLSMLSNMHISNPSTVPNTYINDINYISTNIIPYMSKDSKIGNIGMQTKNNALLTTRIHTNNINVYP</sequence>
<keyword evidence="1" id="KW-0547">Nucleotide-binding</keyword>
<dbReference type="InterPro" id="IPR011009">
    <property type="entry name" value="Kinase-like_dom_sf"/>
</dbReference>
<organism evidence="4">
    <name type="scientific">Pithovirus LCPAC102</name>
    <dbReference type="NCBI Taxonomy" id="2506587"/>
    <lineage>
        <taxon>Viruses</taxon>
        <taxon>Pithoviruses</taxon>
    </lineage>
</organism>
<feature type="domain" description="Protein kinase" evidence="3">
    <location>
        <begin position="32"/>
        <end position="354"/>
    </location>
</feature>
<evidence type="ECO:0000259" key="3">
    <source>
        <dbReference type="PROSITE" id="PS50011"/>
    </source>
</evidence>
<evidence type="ECO:0000313" key="4">
    <source>
        <dbReference type="EMBL" id="QBK90143.1"/>
    </source>
</evidence>
<keyword evidence="2" id="KW-0067">ATP-binding</keyword>
<protein>
    <submittedName>
        <fullName evidence="4">Putative serine/threonine protein kinase</fullName>
    </submittedName>
</protein>
<reference evidence="4" key="1">
    <citation type="journal article" date="2019" name="MBio">
        <title>Virus Genomes from Deep Sea Sediments Expand the Ocean Megavirome and Support Independent Origins of Viral Gigantism.</title>
        <authorList>
            <person name="Backstrom D."/>
            <person name="Yutin N."/>
            <person name="Jorgensen S.L."/>
            <person name="Dharamshi J."/>
            <person name="Homa F."/>
            <person name="Zaremba-Niedwiedzka K."/>
            <person name="Spang A."/>
            <person name="Wolf Y.I."/>
            <person name="Koonin E.V."/>
            <person name="Ettema T.J."/>
        </authorList>
    </citation>
    <scope>NUCLEOTIDE SEQUENCE</scope>
</reference>
<dbReference type="Gene3D" id="3.30.200.20">
    <property type="entry name" value="Phosphorylase Kinase, domain 1"/>
    <property type="match status" value="1"/>
</dbReference>
<gene>
    <name evidence="4" type="ORF">LCPAC102_00530</name>
</gene>
<evidence type="ECO:0000256" key="1">
    <source>
        <dbReference type="ARBA" id="ARBA00022741"/>
    </source>
</evidence>
<dbReference type="SUPFAM" id="SSF56112">
    <property type="entry name" value="Protein kinase-like (PK-like)"/>
    <property type="match status" value="1"/>
</dbReference>
<dbReference type="Gene3D" id="1.10.510.10">
    <property type="entry name" value="Transferase(Phosphotransferase) domain 1"/>
    <property type="match status" value="1"/>
</dbReference>
<name>A0A481Z304_9VIRU</name>
<proteinExistence type="predicted"/>
<dbReference type="SMART" id="SM00220">
    <property type="entry name" value="S_TKc"/>
    <property type="match status" value="1"/>
</dbReference>
<keyword evidence="4" id="KW-0808">Transferase</keyword>